<organism evidence="11 12">
    <name type="scientific">Anaerosporomusa subterranea</name>
    <dbReference type="NCBI Taxonomy" id="1794912"/>
    <lineage>
        <taxon>Bacteria</taxon>
        <taxon>Bacillati</taxon>
        <taxon>Bacillota</taxon>
        <taxon>Negativicutes</taxon>
        <taxon>Acetonemataceae</taxon>
        <taxon>Anaerosporomusa</taxon>
    </lineage>
</organism>
<evidence type="ECO:0000313" key="12">
    <source>
        <dbReference type="Proteomes" id="UP000076268"/>
    </source>
</evidence>
<keyword evidence="2" id="KW-0813">Transport</keyword>
<accession>A0A154BLL5</accession>
<evidence type="ECO:0000256" key="4">
    <source>
        <dbReference type="ARBA" id="ARBA00022519"/>
    </source>
</evidence>
<dbReference type="STRING" id="1794912.AXX12_16335"/>
<feature type="transmembrane region" description="Helical" evidence="9">
    <location>
        <begin position="49"/>
        <end position="65"/>
    </location>
</feature>
<dbReference type="EMBL" id="LSGP01000028">
    <property type="protein sequence ID" value="KYZ74791.1"/>
    <property type="molecule type" value="Genomic_DNA"/>
</dbReference>
<evidence type="ECO:0000256" key="7">
    <source>
        <dbReference type="ARBA" id="ARBA00023136"/>
    </source>
</evidence>
<keyword evidence="6 9" id="KW-1133">Transmembrane helix</keyword>
<feature type="transmembrane region" description="Helical" evidence="9">
    <location>
        <begin position="86"/>
        <end position="107"/>
    </location>
</feature>
<keyword evidence="7 9" id="KW-0472">Membrane</keyword>
<evidence type="ECO:0000313" key="11">
    <source>
        <dbReference type="EMBL" id="KYZ74791.1"/>
    </source>
</evidence>
<evidence type="ECO:0000256" key="3">
    <source>
        <dbReference type="ARBA" id="ARBA00022475"/>
    </source>
</evidence>
<protein>
    <submittedName>
        <fullName evidence="11">C4-dicarboxylate ABC transporter permease</fullName>
    </submittedName>
</protein>
<keyword evidence="3" id="KW-1003">Cell membrane</keyword>
<evidence type="ECO:0000256" key="6">
    <source>
        <dbReference type="ARBA" id="ARBA00022989"/>
    </source>
</evidence>
<feature type="domain" description="Tripartite ATP-independent periplasmic transporters DctQ component" evidence="10">
    <location>
        <begin position="23"/>
        <end position="152"/>
    </location>
</feature>
<dbReference type="Proteomes" id="UP000076268">
    <property type="component" value="Unassembled WGS sequence"/>
</dbReference>
<feature type="transmembrane region" description="Helical" evidence="9">
    <location>
        <begin position="12"/>
        <end position="37"/>
    </location>
</feature>
<dbReference type="RefSeq" id="WP_066245871.1">
    <property type="nucleotide sequence ID" value="NZ_LSGP01000028.1"/>
</dbReference>
<comment type="caution">
    <text evidence="11">The sequence shown here is derived from an EMBL/GenBank/DDBJ whole genome shotgun (WGS) entry which is preliminary data.</text>
</comment>
<evidence type="ECO:0000256" key="9">
    <source>
        <dbReference type="SAM" id="Phobius"/>
    </source>
</evidence>
<dbReference type="PANTHER" id="PTHR35011:SF2">
    <property type="entry name" value="2,3-DIKETO-L-GULONATE TRAP TRANSPORTER SMALL PERMEASE PROTEIN YIAM"/>
    <property type="match status" value="1"/>
</dbReference>
<evidence type="ECO:0000259" key="10">
    <source>
        <dbReference type="Pfam" id="PF04290"/>
    </source>
</evidence>
<dbReference type="InterPro" id="IPR055348">
    <property type="entry name" value="DctQ"/>
</dbReference>
<feature type="transmembrane region" description="Helical" evidence="9">
    <location>
        <begin position="127"/>
        <end position="148"/>
    </location>
</feature>
<dbReference type="PANTHER" id="PTHR35011">
    <property type="entry name" value="2,3-DIKETO-L-GULONATE TRAP TRANSPORTER SMALL PERMEASE PROTEIN YIAM"/>
    <property type="match status" value="1"/>
</dbReference>
<reference evidence="11 12" key="1">
    <citation type="submission" date="2016-02" db="EMBL/GenBank/DDBJ databases">
        <title>Anaerosporomusa subterraneum gen. nov., sp. nov., a spore-forming obligate anaerobe isolated from saprolite.</title>
        <authorList>
            <person name="Choi J.K."/>
            <person name="Shah M."/>
            <person name="Yee N."/>
        </authorList>
    </citation>
    <scope>NUCLEOTIDE SEQUENCE [LARGE SCALE GENOMIC DNA]</scope>
    <source>
        <strain evidence="11 12">RU4</strain>
    </source>
</reference>
<evidence type="ECO:0000256" key="5">
    <source>
        <dbReference type="ARBA" id="ARBA00022692"/>
    </source>
</evidence>
<evidence type="ECO:0000256" key="8">
    <source>
        <dbReference type="ARBA" id="ARBA00038436"/>
    </source>
</evidence>
<sequence>MGNLSKQINRLLHAAIAICLTCMATFVFANVILRYFFNYGLTWAEEASRYLFIWLIFLGAIVAYQENVHLGVDTLVNKLSVKGKRLLFICNNIILAITMGLCADGAWKMTALTSTQVSPSMQLPMSMVYISGFICSAAMVGISLYNLYRLFTNKVAESELVMMTDTEDKTLIDQAISEAEEGAKKS</sequence>
<dbReference type="AlphaFoldDB" id="A0A154BLL5"/>
<dbReference type="OrthoDB" id="9815614at2"/>
<gene>
    <name evidence="11" type="ORF">AXX12_16335</name>
</gene>
<evidence type="ECO:0000256" key="1">
    <source>
        <dbReference type="ARBA" id="ARBA00004429"/>
    </source>
</evidence>
<dbReference type="GO" id="GO:0005886">
    <property type="term" value="C:plasma membrane"/>
    <property type="evidence" value="ECO:0007669"/>
    <property type="project" value="UniProtKB-SubCell"/>
</dbReference>
<dbReference type="Pfam" id="PF04290">
    <property type="entry name" value="DctQ"/>
    <property type="match status" value="1"/>
</dbReference>
<keyword evidence="12" id="KW-1185">Reference proteome</keyword>
<comment type="subcellular location">
    <subcellularLocation>
        <location evidence="1">Cell inner membrane</location>
        <topology evidence="1">Multi-pass membrane protein</topology>
    </subcellularLocation>
</comment>
<name>A0A154BLL5_ANASB</name>
<keyword evidence="5 9" id="KW-0812">Transmembrane</keyword>
<dbReference type="GO" id="GO:0015740">
    <property type="term" value="P:C4-dicarboxylate transport"/>
    <property type="evidence" value="ECO:0007669"/>
    <property type="project" value="TreeGrafter"/>
</dbReference>
<dbReference type="GO" id="GO:0022857">
    <property type="term" value="F:transmembrane transporter activity"/>
    <property type="evidence" value="ECO:0007669"/>
    <property type="project" value="TreeGrafter"/>
</dbReference>
<dbReference type="InterPro" id="IPR007387">
    <property type="entry name" value="TRAP_DctQ"/>
</dbReference>
<comment type="similarity">
    <text evidence="8">Belongs to the TRAP transporter small permease family.</text>
</comment>
<evidence type="ECO:0000256" key="2">
    <source>
        <dbReference type="ARBA" id="ARBA00022448"/>
    </source>
</evidence>
<keyword evidence="4" id="KW-0997">Cell inner membrane</keyword>
<proteinExistence type="inferred from homology"/>